<evidence type="ECO:0000313" key="1">
    <source>
        <dbReference type="EMBL" id="GJT21299.1"/>
    </source>
</evidence>
<evidence type="ECO:0000313" key="2">
    <source>
        <dbReference type="Proteomes" id="UP001151760"/>
    </source>
</evidence>
<proteinExistence type="predicted"/>
<organism evidence="1 2">
    <name type="scientific">Tanacetum coccineum</name>
    <dbReference type="NCBI Taxonomy" id="301880"/>
    <lineage>
        <taxon>Eukaryota</taxon>
        <taxon>Viridiplantae</taxon>
        <taxon>Streptophyta</taxon>
        <taxon>Embryophyta</taxon>
        <taxon>Tracheophyta</taxon>
        <taxon>Spermatophyta</taxon>
        <taxon>Magnoliopsida</taxon>
        <taxon>eudicotyledons</taxon>
        <taxon>Gunneridae</taxon>
        <taxon>Pentapetalae</taxon>
        <taxon>asterids</taxon>
        <taxon>campanulids</taxon>
        <taxon>Asterales</taxon>
        <taxon>Asteraceae</taxon>
        <taxon>Asteroideae</taxon>
        <taxon>Anthemideae</taxon>
        <taxon>Anthemidinae</taxon>
        <taxon>Tanacetum</taxon>
    </lineage>
</organism>
<reference evidence="1" key="2">
    <citation type="submission" date="2022-01" db="EMBL/GenBank/DDBJ databases">
        <authorList>
            <person name="Yamashiro T."/>
            <person name="Shiraishi A."/>
            <person name="Satake H."/>
            <person name="Nakayama K."/>
        </authorList>
    </citation>
    <scope>NUCLEOTIDE SEQUENCE</scope>
</reference>
<dbReference type="EMBL" id="BQNB010013877">
    <property type="protein sequence ID" value="GJT21299.1"/>
    <property type="molecule type" value="Genomic_DNA"/>
</dbReference>
<gene>
    <name evidence="1" type="ORF">Tco_0891236</name>
</gene>
<keyword evidence="2" id="KW-1185">Reference proteome</keyword>
<protein>
    <submittedName>
        <fullName evidence="1">Uncharacterized protein</fullName>
    </submittedName>
</protein>
<name>A0ABQ5C7U8_9ASTR</name>
<accession>A0ABQ5C7U8</accession>
<comment type="caution">
    <text evidence="1">The sequence shown here is derived from an EMBL/GenBank/DDBJ whole genome shotgun (WGS) entry which is preliminary data.</text>
</comment>
<reference evidence="1" key="1">
    <citation type="journal article" date="2022" name="Int. J. Mol. Sci.">
        <title>Draft Genome of Tanacetum Coccineum: Genomic Comparison of Closely Related Tanacetum-Family Plants.</title>
        <authorList>
            <person name="Yamashiro T."/>
            <person name="Shiraishi A."/>
            <person name="Nakayama K."/>
            <person name="Satake H."/>
        </authorList>
    </citation>
    <scope>NUCLEOTIDE SEQUENCE</scope>
</reference>
<dbReference type="Proteomes" id="UP001151760">
    <property type="component" value="Unassembled WGS sequence"/>
</dbReference>
<sequence>MLRGGVEPGGPELRFADGLVVKGGKTPGLGNSCFLHLEALEKNLLVLPQSFGHSLGERVMEWCDFTEEGCGFDWFGFGGGVTSVKGSKSLGGTGRVVTGVLLDFLDQGEWWEISVNSYYNLLKFSPESIFGTFDPEWDFFWNFLSRFDHGFRSVLWFSWFSMKPVGVNVPPNEVVLVFLGNNIILENVEDRILSCHTFFGGGG</sequence>